<dbReference type="PANTHER" id="PTHR33236:SF11">
    <property type="entry name" value="CUB DOMAIN-CONTAINING PROTEIN"/>
    <property type="match status" value="1"/>
</dbReference>
<name>A0A553PQX7_TIGCA</name>
<organism evidence="4 5">
    <name type="scientific">Tigriopus californicus</name>
    <name type="common">Marine copepod</name>
    <dbReference type="NCBI Taxonomy" id="6832"/>
    <lineage>
        <taxon>Eukaryota</taxon>
        <taxon>Metazoa</taxon>
        <taxon>Ecdysozoa</taxon>
        <taxon>Arthropoda</taxon>
        <taxon>Crustacea</taxon>
        <taxon>Multicrustacea</taxon>
        <taxon>Hexanauplia</taxon>
        <taxon>Copepoda</taxon>
        <taxon>Harpacticoida</taxon>
        <taxon>Harpacticidae</taxon>
        <taxon>Tigriopus</taxon>
    </lineage>
</organism>
<comment type="caution">
    <text evidence="2">Lacks conserved residue(s) required for the propagation of feature annotation.</text>
</comment>
<sequence length="262" mass="28658">MADSSPCTAMVCRCNSNVCQLRLDFQSFDIAQPNSDERLAARAVQRTQCLDATFTATSRSGNPPVICGTNSGYHMILEADANCNRLNFDWFENAPRQWRILITQVPCNSPNKAPEGCTQYFTGIMGTVESYNFQGGTHLANQDYLNCVRTELGFCQIEWSHSPLEGDFSISADKPGGSSGDNCSLDYVGILGGFLPGNDPFNNPNNDRFCGSGLMSRTSTITSTISSIQVPFGLRFVTDLGETDDVDDLQGGFKLNYMQIPC</sequence>
<keyword evidence="1" id="KW-1015">Disulfide bond</keyword>
<dbReference type="InterPro" id="IPR058698">
    <property type="entry name" value="CUB_metazoa"/>
</dbReference>
<dbReference type="PANTHER" id="PTHR33236">
    <property type="entry name" value="INTRAFLAGELLAR TRANSPORT PROTEIN 122 FAMILY PROTEIN-RELATED"/>
    <property type="match status" value="1"/>
</dbReference>
<reference evidence="4 5" key="1">
    <citation type="journal article" date="2018" name="Nat. Ecol. Evol.">
        <title>Genomic signatures of mitonuclear coevolution across populations of Tigriopus californicus.</title>
        <authorList>
            <person name="Barreto F.S."/>
            <person name="Watson E.T."/>
            <person name="Lima T.G."/>
            <person name="Willett C.S."/>
            <person name="Edmands S."/>
            <person name="Li W."/>
            <person name="Burton R.S."/>
        </authorList>
    </citation>
    <scope>NUCLEOTIDE SEQUENCE [LARGE SCALE GENOMIC DNA]</scope>
    <source>
        <strain evidence="4 5">San Diego</strain>
    </source>
</reference>
<comment type="caution">
    <text evidence="4">The sequence shown here is derived from an EMBL/GenBank/DDBJ whole genome shotgun (WGS) entry which is preliminary data.</text>
</comment>
<dbReference type="AlphaFoldDB" id="A0A553PQX7"/>
<dbReference type="STRING" id="6832.A0A553PQX7"/>
<gene>
    <name evidence="4" type="ORF">TCAL_09320</name>
</gene>
<dbReference type="OMA" id="WRILITQ"/>
<evidence type="ECO:0000256" key="1">
    <source>
        <dbReference type="ARBA" id="ARBA00023157"/>
    </source>
</evidence>
<proteinExistence type="predicted"/>
<keyword evidence="5" id="KW-1185">Reference proteome</keyword>
<dbReference type="InterPro" id="IPR035914">
    <property type="entry name" value="Sperma_CUB_dom_sf"/>
</dbReference>
<dbReference type="PROSITE" id="PS01180">
    <property type="entry name" value="CUB"/>
    <property type="match status" value="1"/>
</dbReference>
<accession>A0A553PQX7</accession>
<protein>
    <recommendedName>
        <fullName evidence="3">CUB domain-containing protein</fullName>
    </recommendedName>
</protein>
<dbReference type="EMBL" id="VCGU01000002">
    <property type="protein sequence ID" value="TRY80076.1"/>
    <property type="molecule type" value="Genomic_DNA"/>
</dbReference>
<dbReference type="Gene3D" id="2.60.120.290">
    <property type="entry name" value="Spermadhesin, CUB domain"/>
    <property type="match status" value="1"/>
</dbReference>
<dbReference type="Pfam" id="PF26080">
    <property type="entry name" value="CUB_animal"/>
    <property type="match status" value="1"/>
</dbReference>
<evidence type="ECO:0000313" key="4">
    <source>
        <dbReference type="EMBL" id="TRY80076.1"/>
    </source>
</evidence>
<feature type="domain" description="CUB" evidence="3">
    <location>
        <begin position="117"/>
        <end position="260"/>
    </location>
</feature>
<dbReference type="InterPro" id="IPR000859">
    <property type="entry name" value="CUB_dom"/>
</dbReference>
<evidence type="ECO:0000313" key="5">
    <source>
        <dbReference type="Proteomes" id="UP000318571"/>
    </source>
</evidence>
<evidence type="ECO:0000256" key="2">
    <source>
        <dbReference type="PROSITE-ProRule" id="PRU00059"/>
    </source>
</evidence>
<evidence type="ECO:0000259" key="3">
    <source>
        <dbReference type="PROSITE" id="PS01180"/>
    </source>
</evidence>
<dbReference type="Proteomes" id="UP000318571">
    <property type="component" value="Chromosome 6"/>
</dbReference>